<dbReference type="InterPro" id="IPR047272">
    <property type="entry name" value="S49_SppA_C"/>
</dbReference>
<evidence type="ECO:0000256" key="2">
    <source>
        <dbReference type="ARBA" id="ARBA00008683"/>
    </source>
</evidence>
<dbReference type="InterPro" id="IPR029045">
    <property type="entry name" value="ClpP/crotonase-like_dom_sf"/>
</dbReference>
<dbReference type="InterPro" id="IPR004634">
    <property type="entry name" value="Pept_S49_pIV"/>
</dbReference>
<dbReference type="Gene3D" id="3.90.226.10">
    <property type="entry name" value="2-enoyl-CoA Hydratase, Chain A, domain 1"/>
    <property type="match status" value="3"/>
</dbReference>
<dbReference type="InterPro" id="IPR047217">
    <property type="entry name" value="S49_SppA_67K_type_N"/>
</dbReference>
<keyword evidence="3" id="KW-0645">Protease</keyword>
<dbReference type="PANTHER" id="PTHR33209">
    <property type="entry name" value="PROTEASE 4"/>
    <property type="match status" value="1"/>
</dbReference>
<name>A0ABU7H3I3_9SPHI</name>
<dbReference type="EMBL" id="JAZDQU010000002">
    <property type="protein sequence ID" value="MEE1885890.1"/>
    <property type="molecule type" value="Genomic_DNA"/>
</dbReference>
<gene>
    <name evidence="9" type="primary">sppA</name>
    <name evidence="9" type="ORF">VRU49_10725</name>
</gene>
<evidence type="ECO:0000256" key="4">
    <source>
        <dbReference type="ARBA" id="ARBA00022801"/>
    </source>
</evidence>
<evidence type="ECO:0000256" key="7">
    <source>
        <dbReference type="SAM" id="Phobius"/>
    </source>
</evidence>
<dbReference type="Gene3D" id="6.20.330.10">
    <property type="match status" value="1"/>
</dbReference>
<dbReference type="InterPro" id="IPR004635">
    <property type="entry name" value="Pept_S49_SppA"/>
</dbReference>
<dbReference type="PIRSF" id="PIRSF001217">
    <property type="entry name" value="Protease_4_SppA"/>
    <property type="match status" value="1"/>
</dbReference>
<feature type="domain" description="Peptidase S49" evidence="8">
    <location>
        <begin position="126"/>
        <end position="275"/>
    </location>
</feature>
<dbReference type="SUPFAM" id="SSF52096">
    <property type="entry name" value="ClpP/crotonase"/>
    <property type="match status" value="2"/>
</dbReference>
<dbReference type="PANTHER" id="PTHR33209:SF1">
    <property type="entry name" value="PEPTIDASE S49 DOMAIN-CONTAINING PROTEIN"/>
    <property type="match status" value="1"/>
</dbReference>
<dbReference type="EC" id="3.4.21.-" evidence="9"/>
<feature type="transmembrane region" description="Helical" evidence="7">
    <location>
        <begin position="7"/>
        <end position="34"/>
    </location>
</feature>
<evidence type="ECO:0000256" key="1">
    <source>
        <dbReference type="ARBA" id="ARBA00004370"/>
    </source>
</evidence>
<protein>
    <submittedName>
        <fullName evidence="9">Signal peptide peptidase SppA</fullName>
        <ecNumber evidence="9">3.4.21.-</ecNumber>
    </submittedName>
</protein>
<comment type="similarity">
    <text evidence="2">Belongs to the peptidase S49 family.</text>
</comment>
<evidence type="ECO:0000313" key="9">
    <source>
        <dbReference type="EMBL" id="MEE1885890.1"/>
    </source>
</evidence>
<evidence type="ECO:0000256" key="5">
    <source>
        <dbReference type="ARBA" id="ARBA00022825"/>
    </source>
</evidence>
<dbReference type="InterPro" id="IPR002142">
    <property type="entry name" value="Peptidase_S49"/>
</dbReference>
<keyword evidence="10" id="KW-1185">Reference proteome</keyword>
<dbReference type="CDD" id="cd07018">
    <property type="entry name" value="S49_SppA_67K_type"/>
    <property type="match status" value="1"/>
</dbReference>
<comment type="caution">
    <text evidence="9">The sequence shown here is derived from an EMBL/GenBank/DDBJ whole genome shotgun (WGS) entry which is preliminary data.</text>
</comment>
<dbReference type="GO" id="GO:0016787">
    <property type="term" value="F:hydrolase activity"/>
    <property type="evidence" value="ECO:0007669"/>
    <property type="project" value="UniProtKB-KW"/>
</dbReference>
<evidence type="ECO:0000259" key="8">
    <source>
        <dbReference type="Pfam" id="PF01343"/>
    </source>
</evidence>
<dbReference type="NCBIfam" id="TIGR00705">
    <property type="entry name" value="SppA_67K"/>
    <property type="match status" value="1"/>
</dbReference>
<dbReference type="CDD" id="cd07023">
    <property type="entry name" value="S49_Sppa_N_C"/>
    <property type="match status" value="1"/>
</dbReference>
<reference evidence="9 10" key="1">
    <citation type="submission" date="2024-01" db="EMBL/GenBank/DDBJ databases">
        <title>Pedobacter sp. nov., isolated from oil-contaminated soil.</title>
        <authorList>
            <person name="Le N.T.T."/>
        </authorList>
    </citation>
    <scope>NUCLEOTIDE SEQUENCE [LARGE SCALE GENOMIC DNA]</scope>
    <source>
        <strain evidence="9 10">VNH31</strain>
    </source>
</reference>
<keyword evidence="7" id="KW-0812">Transmembrane</keyword>
<dbReference type="Proteomes" id="UP001337681">
    <property type="component" value="Unassembled WGS sequence"/>
</dbReference>
<comment type="subcellular location">
    <subcellularLocation>
        <location evidence="1">Membrane</location>
    </subcellularLocation>
</comment>
<dbReference type="RefSeq" id="WP_330146781.1">
    <property type="nucleotide sequence ID" value="NZ_JAZDQU010000002.1"/>
</dbReference>
<proteinExistence type="inferred from homology"/>
<dbReference type="Pfam" id="PF01343">
    <property type="entry name" value="Peptidase_S49"/>
    <property type="match status" value="2"/>
</dbReference>
<keyword evidence="5" id="KW-0720">Serine protease</keyword>
<accession>A0ABU7H3I3</accession>
<dbReference type="NCBIfam" id="TIGR00706">
    <property type="entry name" value="SppA_dom"/>
    <property type="match status" value="1"/>
</dbReference>
<keyword evidence="6 7" id="KW-0472">Membrane</keyword>
<sequence length="588" mass="65606">MKQFFKYVLATVVGIILTSFLSLIFFIFIISAFVSSINKNESVMVEDKSILYVDLNQPIIERSLDNHFDLDYLMGVEADKIGFFDLINGIKKAETDDRIKGIYINVSAPQSGMATMKEVRQALIEFKKSGKPIIAYSEVYSQGAYYLASVANKVYLNPQGDLEFKGLNSEVMFFKGALDKIGVEMQILRVGDFKSAVEPYTNTKMSEPNRLQVSQMVNGIYDEIIKEIGSSRNISTDSLKSIANQYKIQQPEDALKYKMVDALKYKDEVLEELNTITNTKKNKNFPIVSINDYIKNKVETDISNKNKVAVIYANGEITGGEGDDATIGSERISRAIRKARIDSTIKAIVLRVNSPGGSALASEVIWREVSLTKKVKPVIASFGDVAASGGYYIAAGADSILVQPNTITGSIGVFGIIPNAQKLLNDKIGITFDNEKTGQFADIMSLTRPMTPGERFILQNGINRVYNVFINRVSTGRTRSKEYIETIASGRVWTGKDAVRIGLADREAGFKEAIESAARKANIKNYRLVEYPEKLDPIKALLNNSKNNIQTYFLQRELGNEYSIYKKIKEASQRSGIQTHMMFVPVIY</sequence>
<keyword evidence="4 9" id="KW-0378">Hydrolase</keyword>
<evidence type="ECO:0000256" key="3">
    <source>
        <dbReference type="ARBA" id="ARBA00022670"/>
    </source>
</evidence>
<organism evidence="9 10">
    <name type="scientific">Pedobacter flavus</name>
    <dbReference type="NCBI Taxonomy" id="3113906"/>
    <lineage>
        <taxon>Bacteria</taxon>
        <taxon>Pseudomonadati</taxon>
        <taxon>Bacteroidota</taxon>
        <taxon>Sphingobacteriia</taxon>
        <taxon>Sphingobacteriales</taxon>
        <taxon>Sphingobacteriaceae</taxon>
        <taxon>Pedobacter</taxon>
    </lineage>
</organism>
<feature type="domain" description="Peptidase S49" evidence="8">
    <location>
        <begin position="372"/>
        <end position="523"/>
    </location>
</feature>
<evidence type="ECO:0000313" key="10">
    <source>
        <dbReference type="Proteomes" id="UP001337681"/>
    </source>
</evidence>
<keyword evidence="7" id="KW-1133">Transmembrane helix</keyword>
<evidence type="ECO:0000256" key="6">
    <source>
        <dbReference type="ARBA" id="ARBA00023136"/>
    </source>
</evidence>